<evidence type="ECO:0000313" key="3">
    <source>
        <dbReference type="EMBL" id="MDT2637543.1"/>
    </source>
</evidence>
<dbReference type="EMBL" id="JARPYT010000011">
    <property type="protein sequence ID" value="MDT2637543.1"/>
    <property type="molecule type" value="Genomic_DNA"/>
</dbReference>
<gene>
    <name evidence="3" type="ORF">P7D36_08480</name>
    <name evidence="2" type="ORF">P7D39_06365</name>
</gene>
<evidence type="ECO:0000259" key="1">
    <source>
        <dbReference type="Pfam" id="PF13556"/>
    </source>
</evidence>
<feature type="domain" description="PucR C-terminal helix-turn-helix" evidence="1">
    <location>
        <begin position="238"/>
        <end position="284"/>
    </location>
</feature>
<dbReference type="Pfam" id="PF13556">
    <property type="entry name" value="HTH_30"/>
    <property type="match status" value="1"/>
</dbReference>
<dbReference type="Proteomes" id="UP001256547">
    <property type="component" value="Unassembled WGS sequence"/>
</dbReference>
<dbReference type="RefSeq" id="WP_246022705.1">
    <property type="nucleotide sequence ID" value="NZ_JARPYR010000010.1"/>
</dbReference>
<dbReference type="Gene3D" id="1.10.10.2840">
    <property type="entry name" value="PucR C-terminal helix-turn-helix domain"/>
    <property type="match status" value="1"/>
</dbReference>
<accession>A0AAP5NJ06</accession>
<keyword evidence="5" id="KW-1185">Reference proteome</keyword>
<comment type="caution">
    <text evidence="3">The sequence shown here is derived from an EMBL/GenBank/DDBJ whole genome shotgun (WGS) entry which is preliminary data.</text>
</comment>
<evidence type="ECO:0000313" key="2">
    <source>
        <dbReference type="EMBL" id="MDT2596648.1"/>
    </source>
</evidence>
<proteinExistence type="predicted"/>
<dbReference type="EMBL" id="JARPYR010000010">
    <property type="protein sequence ID" value="MDT2596648.1"/>
    <property type="molecule type" value="Genomic_DNA"/>
</dbReference>
<reference evidence="3 5" key="1">
    <citation type="submission" date="2023-03" db="EMBL/GenBank/DDBJ databases">
        <authorList>
            <person name="Shen W."/>
            <person name="Cai J."/>
        </authorList>
    </citation>
    <scope>NUCLEOTIDE SEQUENCE</scope>
    <source>
        <strain evidence="3">P55-2</strain>
        <strain evidence="2 5">P72-2</strain>
    </source>
</reference>
<evidence type="ECO:0000313" key="4">
    <source>
        <dbReference type="Proteomes" id="UP001245561"/>
    </source>
</evidence>
<dbReference type="InterPro" id="IPR042070">
    <property type="entry name" value="PucR_C-HTH_sf"/>
</dbReference>
<dbReference type="InterPro" id="IPR009057">
    <property type="entry name" value="Homeodomain-like_sf"/>
</dbReference>
<evidence type="ECO:0000313" key="5">
    <source>
        <dbReference type="Proteomes" id="UP001256547"/>
    </source>
</evidence>
<sequence length="291" mass="34429">MAIMKINYQDIKALYPSASMQRMNTGNQNNIYLPTNEGIITLPKNSLTEREEKLFSLFIKHHSLNLDIEKHPWYSYLFEGRKIDKSGNFRILQVKLNYTQFPLKQLWQDEIQTIFLHMVDFFFLNENFVIIVEKESDIYLDKTELEGVFLALDTDFDVTTQLFVGSFQIANEEFKNFFLEEQKIFSSCSLNQKCQDITTAIIDVYSDIPIKKSRLLSNLFHKWIKESELRKIIPILWRNLGNISLTSKDLFMHRNTLLYKIEKFYTETGINLKEADSLFLCHLLIRNFDNT</sequence>
<dbReference type="SUPFAM" id="SSF46689">
    <property type="entry name" value="Homeodomain-like"/>
    <property type="match status" value="1"/>
</dbReference>
<name>A0AAP5NJ06_9ENTE</name>
<dbReference type="AlphaFoldDB" id="A0AAP5NJ06"/>
<dbReference type="Proteomes" id="UP001245561">
    <property type="component" value="Unassembled WGS sequence"/>
</dbReference>
<dbReference type="InterPro" id="IPR025736">
    <property type="entry name" value="PucR_C-HTH_dom"/>
</dbReference>
<organism evidence="3 4">
    <name type="scientific">Enterococcus dongliensis</name>
    <dbReference type="NCBI Taxonomy" id="2559925"/>
    <lineage>
        <taxon>Bacteria</taxon>
        <taxon>Bacillati</taxon>
        <taxon>Bacillota</taxon>
        <taxon>Bacilli</taxon>
        <taxon>Lactobacillales</taxon>
        <taxon>Enterococcaceae</taxon>
        <taxon>Enterococcus</taxon>
    </lineage>
</organism>
<protein>
    <submittedName>
        <fullName evidence="3">Helix-turn-helix domain-containing protein</fullName>
    </submittedName>
</protein>